<dbReference type="InterPro" id="IPR015943">
    <property type="entry name" value="WD40/YVTN_repeat-like_dom_sf"/>
</dbReference>
<dbReference type="InterPro" id="IPR011047">
    <property type="entry name" value="Quinoprotein_ADH-like_sf"/>
</dbReference>
<dbReference type="AlphaFoldDB" id="A0A1H9HUR9"/>
<dbReference type="RefSeq" id="WP_090270401.1">
    <property type="nucleotide sequence ID" value="NZ_FOEP01000010.1"/>
</dbReference>
<dbReference type="PROSITE" id="PS51257">
    <property type="entry name" value="PROKAR_LIPOPROTEIN"/>
    <property type="match status" value="1"/>
</dbReference>
<dbReference type="InterPro" id="IPR002372">
    <property type="entry name" value="PQQ_rpt_dom"/>
</dbReference>
<accession>A0A1H9HUR9</accession>
<keyword evidence="3" id="KW-1185">Reference proteome</keyword>
<evidence type="ECO:0000259" key="1">
    <source>
        <dbReference type="Pfam" id="PF13360"/>
    </source>
</evidence>
<name>A0A1H9HUR9_9RHOB</name>
<evidence type="ECO:0000313" key="2">
    <source>
        <dbReference type="EMBL" id="SEQ66028.1"/>
    </source>
</evidence>
<feature type="domain" description="Pyrrolo-quinoline quinone repeat" evidence="1">
    <location>
        <begin position="384"/>
        <end position="443"/>
    </location>
</feature>
<dbReference type="SMART" id="SM00564">
    <property type="entry name" value="PQQ"/>
    <property type="match status" value="6"/>
</dbReference>
<dbReference type="PANTHER" id="PTHR34512">
    <property type="entry name" value="CELL SURFACE PROTEIN"/>
    <property type="match status" value="1"/>
</dbReference>
<reference evidence="2 3" key="1">
    <citation type="submission" date="2016-10" db="EMBL/GenBank/DDBJ databases">
        <authorList>
            <person name="de Groot N.N."/>
        </authorList>
    </citation>
    <scope>NUCLEOTIDE SEQUENCE [LARGE SCALE GENOMIC DNA]</scope>
    <source>
        <strain evidence="2 3">DSM 22007</strain>
    </source>
</reference>
<dbReference type="Gene3D" id="2.130.10.10">
    <property type="entry name" value="YVTN repeat-like/Quinoprotein amine dehydrogenase"/>
    <property type="match status" value="1"/>
</dbReference>
<dbReference type="Proteomes" id="UP000198634">
    <property type="component" value="Unassembled WGS sequence"/>
</dbReference>
<protein>
    <submittedName>
        <fullName evidence="2">Outer membrane protein assembly factor BamB, contains PQQ-like beta-propeller repeat</fullName>
    </submittedName>
</protein>
<dbReference type="OrthoDB" id="5290752at2"/>
<sequence>MKRSSVVFGLIGVTLLAACAEREVILPGKREDIRAILANQDTGQDSEAPLDAVSKPTALRLPAQSVNAEWTHRIGSPKYRASNPSLRATPALVWSAEIGAGDGRRNRITADPVISGGRIFTLDAEAKVTATSTEGATLWQSDLTPARDKSSEATGGGLALGEGKLFVSSGFGRLTAMDPTTGAVLWTQNLDATGSGAPTVYGGVVYLVGGDDTAWALEADTGRIRWQLTQAGDISNVLGAAAPAVTDKFALFAYGDGSVQAAFRKGGLRVWATQVSGQRRFKSIAKVSDITGDPVVDGNVVYVGSHSGRLVALNIDDGERIWTAREGAISPVWPAGGAVFVLTDQNELVRLNASDGRRVWGTKLPNFVKYTPRKAAEVYAHYGPILAGGRLVVASNDGLLRFYDPASGALLSTIEVPGGATTAPIVAGGTLYVVGTRGQLHAFR</sequence>
<dbReference type="Pfam" id="PF13360">
    <property type="entry name" value="PQQ_2"/>
    <property type="match status" value="2"/>
</dbReference>
<evidence type="ECO:0000313" key="3">
    <source>
        <dbReference type="Proteomes" id="UP000198634"/>
    </source>
</evidence>
<gene>
    <name evidence="2" type="ORF">SAMN04488092_11095</name>
</gene>
<proteinExistence type="predicted"/>
<dbReference type="STRING" id="657014.SAMN04488092_11095"/>
<organism evidence="2 3">
    <name type="scientific">Thalassovita taeanensis</name>
    <dbReference type="NCBI Taxonomy" id="657014"/>
    <lineage>
        <taxon>Bacteria</taxon>
        <taxon>Pseudomonadati</taxon>
        <taxon>Pseudomonadota</taxon>
        <taxon>Alphaproteobacteria</taxon>
        <taxon>Rhodobacterales</taxon>
        <taxon>Roseobacteraceae</taxon>
        <taxon>Thalassovita</taxon>
    </lineage>
</organism>
<dbReference type="SUPFAM" id="SSF50998">
    <property type="entry name" value="Quinoprotein alcohol dehydrogenase-like"/>
    <property type="match status" value="1"/>
</dbReference>
<dbReference type="InterPro" id="IPR018391">
    <property type="entry name" value="PQQ_b-propeller_rpt"/>
</dbReference>
<feature type="domain" description="Pyrrolo-quinoline quinone repeat" evidence="1">
    <location>
        <begin position="126"/>
        <end position="361"/>
    </location>
</feature>
<dbReference type="PANTHER" id="PTHR34512:SF30">
    <property type="entry name" value="OUTER MEMBRANE PROTEIN ASSEMBLY FACTOR BAMB"/>
    <property type="match status" value="1"/>
</dbReference>
<dbReference type="EMBL" id="FOEP01000010">
    <property type="protein sequence ID" value="SEQ66028.1"/>
    <property type="molecule type" value="Genomic_DNA"/>
</dbReference>